<keyword evidence="2" id="KW-1185">Reference proteome</keyword>
<dbReference type="EMBL" id="HG793136">
    <property type="protein sequence ID" value="CRL19256.1"/>
    <property type="molecule type" value="Genomic_DNA"/>
</dbReference>
<gene>
    <name evidence="1" type="ORF">PCAMFM013_S003g000047</name>
</gene>
<dbReference type="Pfam" id="PF13561">
    <property type="entry name" value="adh_short_C2"/>
    <property type="match status" value="1"/>
</dbReference>
<dbReference type="CDD" id="cd05233">
    <property type="entry name" value="SDR_c"/>
    <property type="match status" value="1"/>
</dbReference>
<reference evidence="1 2" key="1">
    <citation type="journal article" date="2014" name="Nat. Commun.">
        <title>Multiple recent horizontal transfers of a large genomic region in cheese making fungi.</title>
        <authorList>
            <person name="Cheeseman K."/>
            <person name="Ropars J."/>
            <person name="Renault P."/>
            <person name="Dupont J."/>
            <person name="Gouzy J."/>
            <person name="Branca A."/>
            <person name="Abraham A.L."/>
            <person name="Ceppi M."/>
            <person name="Conseiller E."/>
            <person name="Debuchy R."/>
            <person name="Malagnac F."/>
            <person name="Goarin A."/>
            <person name="Silar P."/>
            <person name="Lacoste S."/>
            <person name="Sallet E."/>
            <person name="Bensimon A."/>
            <person name="Giraud T."/>
            <person name="Brygoo Y."/>
        </authorList>
    </citation>
    <scope>NUCLEOTIDE SEQUENCE [LARGE SCALE GENOMIC DNA]</scope>
    <source>
        <strain evidence="2">FM 013</strain>
    </source>
</reference>
<dbReference type="Proteomes" id="UP000053732">
    <property type="component" value="Unassembled WGS sequence"/>
</dbReference>
<dbReference type="AlphaFoldDB" id="A0A0G4NYY0"/>
<dbReference type="Pfam" id="PF00106">
    <property type="entry name" value="adh_short"/>
    <property type="match status" value="1"/>
</dbReference>
<evidence type="ECO:0000313" key="1">
    <source>
        <dbReference type="EMBL" id="CRL19256.1"/>
    </source>
</evidence>
<dbReference type="SUPFAM" id="SSF51735">
    <property type="entry name" value="NAD(P)-binding Rossmann-fold domains"/>
    <property type="match status" value="1"/>
</dbReference>
<name>A0A0G4NYY0_PENC3</name>
<dbReference type="PANTHER" id="PTHR42820">
    <property type="entry name" value="SHORT-CHAIN DEHYDROGENASE REDUCTASE"/>
    <property type="match status" value="1"/>
</dbReference>
<dbReference type="InterPro" id="IPR002347">
    <property type="entry name" value="SDR_fam"/>
</dbReference>
<protein>
    <submittedName>
        <fullName evidence="1">Short-chain dehydrogenase/reductase SDR</fullName>
    </submittedName>
</protein>
<dbReference type="PANTHER" id="PTHR42820:SF1">
    <property type="entry name" value="SHORT-CHAIN DEHYDROGENASE_REDUCTASE FAMILY PROTEIN"/>
    <property type="match status" value="1"/>
</dbReference>
<organism evidence="1 2">
    <name type="scientific">Penicillium camemberti (strain FM 013)</name>
    <dbReference type="NCBI Taxonomy" id="1429867"/>
    <lineage>
        <taxon>Eukaryota</taxon>
        <taxon>Fungi</taxon>
        <taxon>Dikarya</taxon>
        <taxon>Ascomycota</taxon>
        <taxon>Pezizomycotina</taxon>
        <taxon>Eurotiomycetes</taxon>
        <taxon>Eurotiomycetidae</taxon>
        <taxon>Eurotiales</taxon>
        <taxon>Aspergillaceae</taxon>
        <taxon>Penicillium</taxon>
    </lineage>
</organism>
<evidence type="ECO:0000313" key="2">
    <source>
        <dbReference type="Proteomes" id="UP000053732"/>
    </source>
</evidence>
<dbReference type="InterPro" id="IPR036291">
    <property type="entry name" value="NAD(P)-bd_dom_sf"/>
</dbReference>
<dbReference type="STRING" id="1429867.A0A0G4NYY0"/>
<dbReference type="Gene3D" id="3.40.50.720">
    <property type="entry name" value="NAD(P)-binding Rossmann-like Domain"/>
    <property type="match status" value="1"/>
</dbReference>
<sequence>MQVEGVALVLGAGPDREAYEATAYHVDVREEAQVQALVARVKDRYGRIDICVTTAGTSAANQSPISDMSLEAHRSMDEVHNIGCLLVVREVIRAMISQDPVLTRRQNQARGSIVVLTSLALEGAFLGVGNYIAAKHAVKGVVQTADAMLGDLPMRRLANPEEVADAVVCLTSQAATYINGHTLVVDGGSSLQLSNQPFS</sequence>
<proteinExistence type="predicted"/>
<dbReference type="PRINTS" id="PR00081">
    <property type="entry name" value="GDHRDH"/>
</dbReference>
<accession>A0A0G4NYY0</accession>